<dbReference type="OrthoDB" id="128600at2"/>
<keyword evidence="3" id="KW-1185">Reference proteome</keyword>
<dbReference type="RefSeq" id="WP_091371599.1">
    <property type="nucleotide sequence ID" value="NZ_FNDV01000002.1"/>
</dbReference>
<dbReference type="Pfam" id="PF10056">
    <property type="entry name" value="DUF2293"/>
    <property type="match status" value="1"/>
</dbReference>
<dbReference type="InterPro" id="IPR018744">
    <property type="entry name" value="DUF2293"/>
</dbReference>
<accession>A0A1H0JFS4</accession>
<evidence type="ECO:0000313" key="2">
    <source>
        <dbReference type="EMBL" id="SDO42494.1"/>
    </source>
</evidence>
<reference evidence="3" key="1">
    <citation type="submission" date="2016-10" db="EMBL/GenBank/DDBJ databases">
        <authorList>
            <person name="Varghese N."/>
            <person name="Submissions S."/>
        </authorList>
    </citation>
    <scope>NUCLEOTIDE SEQUENCE [LARGE SCALE GENOMIC DNA]</scope>
    <source>
        <strain evidence="3">IBRC-M 10655</strain>
    </source>
</reference>
<sequence length="342" mass="38784">MRLAGRVAAVAEELLRRKKFVSPLDVMTGLGWLSGRVVESWEQGRTPQLDQVAAVPAERMAEVVELLHEWAEERGLAPSEVDYIAATRDRRALVFSGTDDKRYRTHWTDPELPAARREKVLERQRKVPDLVVIQPDKHWYCSQCQDTGDFHFLEDERPLCLGCADMDHLVFLPSGDTALTRRARKASGLAAVVVRWDKSRKRFQRRGLLVERGALDVAEEQCFADEELRERRKARDRERRAAQDVEFQAAFALRIADLFPRLAIERAKAIAEHAGTRSSGRVGRSAAGQALDENAVTLAVVAAIRHEETEYDAMLMAGVARAEARERIRDDIERVLAEWRAP</sequence>
<dbReference type="Proteomes" id="UP000199651">
    <property type="component" value="Unassembled WGS sequence"/>
</dbReference>
<dbReference type="STRING" id="504798.SAMN05421871_102980"/>
<feature type="domain" description="DUF2293" evidence="1">
    <location>
        <begin position="255"/>
        <end position="340"/>
    </location>
</feature>
<protein>
    <recommendedName>
        <fullName evidence="1">DUF2293 domain-containing protein</fullName>
    </recommendedName>
</protein>
<proteinExistence type="predicted"/>
<dbReference type="PANTHER" id="PTHR38113:SF2">
    <property type="entry name" value="DUF2293 DOMAIN-CONTAINING PROTEIN"/>
    <property type="match status" value="1"/>
</dbReference>
<organism evidence="2 3">
    <name type="scientific">Actinokineospora alba</name>
    <dbReference type="NCBI Taxonomy" id="504798"/>
    <lineage>
        <taxon>Bacteria</taxon>
        <taxon>Bacillati</taxon>
        <taxon>Actinomycetota</taxon>
        <taxon>Actinomycetes</taxon>
        <taxon>Pseudonocardiales</taxon>
        <taxon>Pseudonocardiaceae</taxon>
        <taxon>Actinokineospora</taxon>
    </lineage>
</organism>
<gene>
    <name evidence="2" type="ORF">SAMN05192558_10369</name>
</gene>
<name>A0A1H0JFS4_9PSEU</name>
<dbReference type="AlphaFoldDB" id="A0A1H0JFS4"/>
<dbReference type="EMBL" id="FNJB01000003">
    <property type="protein sequence ID" value="SDO42494.1"/>
    <property type="molecule type" value="Genomic_DNA"/>
</dbReference>
<evidence type="ECO:0000259" key="1">
    <source>
        <dbReference type="Pfam" id="PF10056"/>
    </source>
</evidence>
<dbReference type="PANTHER" id="PTHR38113">
    <property type="match status" value="1"/>
</dbReference>
<evidence type="ECO:0000313" key="3">
    <source>
        <dbReference type="Proteomes" id="UP000199651"/>
    </source>
</evidence>